<proteinExistence type="predicted"/>
<gene>
    <name evidence="1" type="ORF">UFOVP432_18</name>
</gene>
<name>A0A6J5MJ49_9CAUD</name>
<dbReference type="EMBL" id="LR796487">
    <property type="protein sequence ID" value="CAB4147215.1"/>
    <property type="molecule type" value="Genomic_DNA"/>
</dbReference>
<protein>
    <submittedName>
        <fullName evidence="1">Uncharacterized protein</fullName>
    </submittedName>
</protein>
<sequence>MKHLVSIKEVRQVITDNDLNVTASRSGSGEITVYSHFASDVPALAVMLRNRNIMIDLTKTATGKYVGSICTRYKLEEAK</sequence>
<organism evidence="1">
    <name type="scientific">uncultured Caudovirales phage</name>
    <dbReference type="NCBI Taxonomy" id="2100421"/>
    <lineage>
        <taxon>Viruses</taxon>
        <taxon>Duplodnaviria</taxon>
        <taxon>Heunggongvirae</taxon>
        <taxon>Uroviricota</taxon>
        <taxon>Caudoviricetes</taxon>
        <taxon>Peduoviridae</taxon>
        <taxon>Maltschvirus</taxon>
        <taxon>Maltschvirus maltsch</taxon>
    </lineage>
</organism>
<reference evidence="1" key="1">
    <citation type="submission" date="2020-04" db="EMBL/GenBank/DDBJ databases">
        <authorList>
            <person name="Chiriac C."/>
            <person name="Salcher M."/>
            <person name="Ghai R."/>
            <person name="Kavagutti S V."/>
        </authorList>
    </citation>
    <scope>NUCLEOTIDE SEQUENCE</scope>
</reference>
<accession>A0A6J5MJ49</accession>
<evidence type="ECO:0000313" key="1">
    <source>
        <dbReference type="EMBL" id="CAB4147215.1"/>
    </source>
</evidence>